<feature type="transmembrane region" description="Helical" evidence="2">
    <location>
        <begin position="46"/>
        <end position="69"/>
    </location>
</feature>
<dbReference type="OrthoDB" id="8264807at2"/>
<feature type="compositionally biased region" description="Low complexity" evidence="1">
    <location>
        <begin position="283"/>
        <end position="296"/>
    </location>
</feature>
<evidence type="ECO:0000256" key="2">
    <source>
        <dbReference type="SAM" id="Phobius"/>
    </source>
</evidence>
<dbReference type="RefSeq" id="WP_148754849.1">
    <property type="nucleotide sequence ID" value="NZ_VSSR01000061.1"/>
</dbReference>
<evidence type="ECO:0000256" key="1">
    <source>
        <dbReference type="SAM" id="MobiDB-lite"/>
    </source>
</evidence>
<keyword evidence="2" id="KW-0812">Transmembrane</keyword>
<comment type="caution">
    <text evidence="3">The sequence shown here is derived from an EMBL/GenBank/DDBJ whole genome shotgun (WGS) entry which is preliminary data.</text>
</comment>
<sequence length="329" mass="33220">MNWAWASSLDQIWRLPAFPMWMTLAAAGFFGLILLITLLRAEKSVANGALTVITLLSIGIAVAATMRVYGPAGQAAPSEARALAMANINLPALSCLDDLAGDAVAVGCEKALFGAPDAAAAAVAYTAARIDRLTALGDVATADMGLTPDTKVLRKSLERDRYGLVAQVLVVRDGCTQFDCAAFRSLTDQQQVAAHMDAHLYDMLVARYAPTWNAAAAPAGASGPVAALPPSMPTGKPTNAEFPSASSTPPVSIMNPEPPTAATRQGSAANAAAAPAAPPAPRAPAATSAQAAAPAAKKPPAPKAARAPAAPPVPLAPPPGSAPAAADNN</sequence>
<protein>
    <submittedName>
        <fullName evidence="3">Uncharacterized protein</fullName>
    </submittedName>
</protein>
<feature type="transmembrane region" description="Helical" evidence="2">
    <location>
        <begin position="20"/>
        <end position="39"/>
    </location>
</feature>
<dbReference type="Proteomes" id="UP000324853">
    <property type="component" value="Unassembled WGS sequence"/>
</dbReference>
<proteinExistence type="predicted"/>
<dbReference type="AlphaFoldDB" id="A0A5S4W3Y7"/>
<name>A0A5S4W3Y7_9BRAD</name>
<keyword evidence="2" id="KW-0472">Membrane</keyword>
<evidence type="ECO:0000313" key="3">
    <source>
        <dbReference type="EMBL" id="TYL76286.1"/>
    </source>
</evidence>
<keyword evidence="2" id="KW-1133">Transmembrane helix</keyword>
<feature type="region of interest" description="Disordered" evidence="1">
    <location>
        <begin position="219"/>
        <end position="329"/>
    </location>
</feature>
<reference evidence="3 4" key="1">
    <citation type="submission" date="2019-08" db="EMBL/GenBank/DDBJ databases">
        <title>Bradyrhizobium hipponensis sp. nov., a rhizobium isolated from a Lupinus angustifolius root nodule in Tunisia.</title>
        <authorList>
            <person name="Off K."/>
            <person name="Rejili M."/>
            <person name="Mars M."/>
            <person name="Brachmann A."/>
            <person name="Marin M."/>
        </authorList>
    </citation>
    <scope>NUCLEOTIDE SEQUENCE [LARGE SCALE GENOMIC DNA]</scope>
    <source>
        <strain evidence="3 4">CTAW11</strain>
    </source>
</reference>
<keyword evidence="4" id="KW-1185">Reference proteome</keyword>
<accession>A0A5S4W3Y7</accession>
<organism evidence="3 4">
    <name type="scientific">Bradyrhizobium cytisi</name>
    <dbReference type="NCBI Taxonomy" id="515489"/>
    <lineage>
        <taxon>Bacteria</taxon>
        <taxon>Pseudomonadati</taxon>
        <taxon>Pseudomonadota</taxon>
        <taxon>Alphaproteobacteria</taxon>
        <taxon>Hyphomicrobiales</taxon>
        <taxon>Nitrobacteraceae</taxon>
        <taxon>Bradyrhizobium</taxon>
    </lineage>
</organism>
<feature type="compositionally biased region" description="Low complexity" evidence="1">
    <location>
        <begin position="219"/>
        <end position="229"/>
    </location>
</feature>
<evidence type="ECO:0000313" key="4">
    <source>
        <dbReference type="Proteomes" id="UP000324853"/>
    </source>
</evidence>
<feature type="compositionally biased region" description="Low complexity" evidence="1">
    <location>
        <begin position="260"/>
        <end position="275"/>
    </location>
</feature>
<dbReference type="EMBL" id="VSSR01000061">
    <property type="protein sequence ID" value="TYL76286.1"/>
    <property type="molecule type" value="Genomic_DNA"/>
</dbReference>
<feature type="compositionally biased region" description="Pro residues" evidence="1">
    <location>
        <begin position="309"/>
        <end position="321"/>
    </location>
</feature>
<gene>
    <name evidence="3" type="ORF">FXB38_31365</name>
</gene>